<dbReference type="InterPro" id="IPR058986">
    <property type="entry name" value="Swc3_C"/>
</dbReference>
<feature type="domain" description="Swc3 C-terminal" evidence="3">
    <location>
        <begin position="544"/>
        <end position="713"/>
    </location>
</feature>
<evidence type="ECO:0000313" key="4">
    <source>
        <dbReference type="EMBL" id="SGZ38692.1"/>
    </source>
</evidence>
<dbReference type="InterPro" id="IPR037651">
    <property type="entry name" value="Swc3"/>
</dbReference>
<evidence type="ECO:0000313" key="5">
    <source>
        <dbReference type="Proteomes" id="UP000183365"/>
    </source>
</evidence>
<dbReference type="InterPro" id="IPR057558">
    <property type="entry name" value="Swc3_dom"/>
</dbReference>
<dbReference type="Proteomes" id="UP000183365">
    <property type="component" value="Unassembled WGS sequence"/>
</dbReference>
<dbReference type="OrthoDB" id="4097064at2759"/>
<dbReference type="PANTHER" id="PTHR28108">
    <property type="entry name" value="SWR1-COMPLEX PROTEIN 3"/>
    <property type="match status" value="1"/>
</dbReference>
<organism evidence="4 5">
    <name type="scientific">Hanseniaspora guilliermondii</name>
    <dbReference type="NCBI Taxonomy" id="56406"/>
    <lineage>
        <taxon>Eukaryota</taxon>
        <taxon>Fungi</taxon>
        <taxon>Dikarya</taxon>
        <taxon>Ascomycota</taxon>
        <taxon>Saccharomycotina</taxon>
        <taxon>Saccharomycetes</taxon>
        <taxon>Saccharomycodales</taxon>
        <taxon>Saccharomycodaceae</taxon>
        <taxon>Hanseniaspora</taxon>
    </lineage>
</organism>
<feature type="domain" description="SWR1-complex protein 3" evidence="2">
    <location>
        <begin position="25"/>
        <end position="171"/>
    </location>
</feature>
<evidence type="ECO:0008006" key="6">
    <source>
        <dbReference type="Google" id="ProtNLM"/>
    </source>
</evidence>
<keyword evidence="1" id="KW-0175">Coiled coil</keyword>
<keyword evidence="5" id="KW-1185">Reference proteome</keyword>
<dbReference type="AlphaFoldDB" id="A0A1L0AYS7"/>
<evidence type="ECO:0000259" key="2">
    <source>
        <dbReference type="Pfam" id="PF24707"/>
    </source>
</evidence>
<evidence type="ECO:0000259" key="3">
    <source>
        <dbReference type="Pfam" id="PF26242"/>
    </source>
</evidence>
<dbReference type="PANTHER" id="PTHR28108:SF1">
    <property type="entry name" value="SWR1-COMPLEX PROTEIN 3"/>
    <property type="match status" value="1"/>
</dbReference>
<gene>
    <name evidence="4" type="ORF">HGUI_00892</name>
</gene>
<dbReference type="GO" id="GO:0000812">
    <property type="term" value="C:Swr1 complex"/>
    <property type="evidence" value="ECO:0007669"/>
    <property type="project" value="InterPro"/>
</dbReference>
<dbReference type="Pfam" id="PF24707">
    <property type="entry name" value="Swc3"/>
    <property type="match status" value="1"/>
</dbReference>
<dbReference type="VEuPathDB" id="FungiDB:HGUI_00892"/>
<evidence type="ECO:0000256" key="1">
    <source>
        <dbReference type="SAM" id="Coils"/>
    </source>
</evidence>
<sequence>MAVKRSTRASVNNNYKKQKTTLSHNLINNLPIFSKDEIIKTEDYYTIPQSGVFEASLIRSIKTILYSPVIFKKYFHKVKDNSNRNVSIRIFFLKISHLKDTKEQVYNYFKPFLEYYYLTQEYPDDEIIIDNLPKETLQQSMNGSMHRLVDSIMKINNFHQFKVRLYIIKNQQIETDFVEDQQRTKQLIQEQREKEKELKQKLIIEKHEKMQMLKEQKEKEKLLERQERERIQRDKQIEKEKEKLLKQQLMKEKLKIKEKLQEVNNEKTVIKSEKQIKLDEFKEKMNATDKLRSELRKEEGTIRREYEQLFAKYSKKIAEYIALRKDYEKKVTKEDKDMKNKAETWEKFYQNKKMVYHLDKMAKEDAEVNLLTTTLAAGKGTPTQVEEFRRYMEKAKSMPAVEDWQPVNNYLQVMKYKELVFNMKELKKQKTDELTDKIKTNKDARQTANDEKVALQKAKEEYLQQYYELQKQKAAEKKAALEKQAETKNVQVPVEAKVDEKPVEKIERNIKVKVEKEVNEIKESANVDVKPKPKPPKKKESKADLALTSFQNKYTKKSDIVFEFSDNLNDRYLLPKDGILEYDNETSLLRISWITILNIEEIESKLGRAKKLAVEFDYETNMRQLYPVEILEASSVKPVYTCNTMELFDIPFKYLAILKANMNDYDEVYGIMKWIIENGEKVDMHDIRYTLNKNNEAEQEMAENFREEVYKYELTKSKLKK</sequence>
<feature type="coiled-coil region" evidence="1">
    <location>
        <begin position="178"/>
        <end position="298"/>
    </location>
</feature>
<protein>
    <recommendedName>
        <fullName evidence="6">SWR1-complex protein 3</fullName>
    </recommendedName>
</protein>
<name>A0A1L0AYS7_9ASCO</name>
<proteinExistence type="predicted"/>
<dbReference type="EMBL" id="FQNF01000011">
    <property type="protein sequence ID" value="SGZ38692.1"/>
    <property type="molecule type" value="Genomic_DNA"/>
</dbReference>
<dbReference type="Pfam" id="PF26242">
    <property type="entry name" value="Swc3_C"/>
    <property type="match status" value="1"/>
</dbReference>
<accession>A0A1L0AYS7</accession>
<reference evidence="5" key="1">
    <citation type="submission" date="2016-11" db="EMBL/GenBank/DDBJ databases">
        <authorList>
            <person name="Guldener U."/>
        </authorList>
    </citation>
    <scope>NUCLEOTIDE SEQUENCE [LARGE SCALE GENOMIC DNA]</scope>
</reference>
<feature type="coiled-coil region" evidence="1">
    <location>
        <begin position="441"/>
        <end position="491"/>
    </location>
</feature>
<dbReference type="GO" id="GO:0140849">
    <property type="term" value="F:ATP-dependent H2AZ histone chaperone activity"/>
    <property type="evidence" value="ECO:0007669"/>
    <property type="project" value="InterPro"/>
</dbReference>